<reference evidence="1" key="1">
    <citation type="submission" date="2014-05" db="EMBL/GenBank/DDBJ databases">
        <authorList>
            <person name="Chronopoulou M."/>
        </authorList>
    </citation>
    <scope>NUCLEOTIDE SEQUENCE</scope>
    <source>
        <tissue evidence="1">Whole organism</tissue>
    </source>
</reference>
<organism evidence="1">
    <name type="scientific">Lepeophtheirus salmonis</name>
    <name type="common">Salmon louse</name>
    <name type="synonym">Caligus salmonis</name>
    <dbReference type="NCBI Taxonomy" id="72036"/>
    <lineage>
        <taxon>Eukaryota</taxon>
        <taxon>Metazoa</taxon>
        <taxon>Ecdysozoa</taxon>
        <taxon>Arthropoda</taxon>
        <taxon>Crustacea</taxon>
        <taxon>Multicrustacea</taxon>
        <taxon>Hexanauplia</taxon>
        <taxon>Copepoda</taxon>
        <taxon>Siphonostomatoida</taxon>
        <taxon>Caligidae</taxon>
        <taxon>Lepeophtheirus</taxon>
    </lineage>
</organism>
<dbReference type="AlphaFoldDB" id="A0A0K2SZ95"/>
<dbReference type="EMBL" id="HACA01001748">
    <property type="protein sequence ID" value="CDW19109.1"/>
    <property type="molecule type" value="Transcribed_RNA"/>
</dbReference>
<proteinExistence type="predicted"/>
<evidence type="ECO:0000313" key="1">
    <source>
        <dbReference type="EMBL" id="CDW19109.1"/>
    </source>
</evidence>
<protein>
    <submittedName>
        <fullName evidence="1">Uncharacterized protein</fullName>
    </submittedName>
</protein>
<sequence length="66" mass="7377">MLVKCILRRFPQHQGTLQVSQNTPQLSGYRGEVLALQGSLKSTTAAFQSIEEPLYYAIINLGRQIV</sequence>
<name>A0A0K2SZ95_LEPSM</name>
<accession>A0A0K2SZ95</accession>